<evidence type="ECO:0000313" key="2">
    <source>
        <dbReference type="Proteomes" id="UP000318017"/>
    </source>
</evidence>
<sequence length="117" mass="13143">MSAEEATIRQDFSSIPSDMPIEILGEIEFVSGFLRNIELNDGQSLSITATTQLDDTIQISLEYESTKQSFGSLVTESYSEQRQFLLRPGMRCVQKMGDDLAIVFRPRIMESDADTLP</sequence>
<reference evidence="1 2" key="1">
    <citation type="submission" date="2019-02" db="EMBL/GenBank/DDBJ databases">
        <title>Deep-cultivation of Planctomycetes and their phenomic and genomic characterization uncovers novel biology.</title>
        <authorList>
            <person name="Wiegand S."/>
            <person name="Jogler M."/>
            <person name="Boedeker C."/>
            <person name="Pinto D."/>
            <person name="Vollmers J."/>
            <person name="Rivas-Marin E."/>
            <person name="Kohn T."/>
            <person name="Peeters S.H."/>
            <person name="Heuer A."/>
            <person name="Rast P."/>
            <person name="Oberbeckmann S."/>
            <person name="Bunk B."/>
            <person name="Jeske O."/>
            <person name="Meyerdierks A."/>
            <person name="Storesund J.E."/>
            <person name="Kallscheuer N."/>
            <person name="Luecker S."/>
            <person name="Lage O.M."/>
            <person name="Pohl T."/>
            <person name="Merkel B.J."/>
            <person name="Hornburger P."/>
            <person name="Mueller R.-W."/>
            <person name="Bruemmer F."/>
            <person name="Labrenz M."/>
            <person name="Spormann A.M."/>
            <person name="Op den Camp H."/>
            <person name="Overmann J."/>
            <person name="Amann R."/>
            <person name="Jetten M.S.M."/>
            <person name="Mascher T."/>
            <person name="Medema M.H."/>
            <person name="Devos D.P."/>
            <person name="Kaster A.-K."/>
            <person name="Ovreas L."/>
            <person name="Rohde M."/>
            <person name="Galperin M.Y."/>
            <person name="Jogler C."/>
        </authorList>
    </citation>
    <scope>NUCLEOTIDE SEQUENCE [LARGE SCALE GENOMIC DNA]</scope>
    <source>
        <strain evidence="1 2">Q31a</strain>
    </source>
</reference>
<evidence type="ECO:0000313" key="1">
    <source>
        <dbReference type="EMBL" id="QDV25927.1"/>
    </source>
</evidence>
<organism evidence="1 2">
    <name type="scientific">Aureliella helgolandensis</name>
    <dbReference type="NCBI Taxonomy" id="2527968"/>
    <lineage>
        <taxon>Bacteria</taxon>
        <taxon>Pseudomonadati</taxon>
        <taxon>Planctomycetota</taxon>
        <taxon>Planctomycetia</taxon>
        <taxon>Pirellulales</taxon>
        <taxon>Pirellulaceae</taxon>
        <taxon>Aureliella</taxon>
    </lineage>
</organism>
<dbReference type="Proteomes" id="UP000318017">
    <property type="component" value="Chromosome"/>
</dbReference>
<accession>A0A518GBK6</accession>
<protein>
    <submittedName>
        <fullName evidence="1">Uncharacterized protein</fullName>
    </submittedName>
</protein>
<dbReference type="KEGG" id="ahel:Q31a_42950"/>
<name>A0A518GBK6_9BACT</name>
<dbReference type="AlphaFoldDB" id="A0A518GBK6"/>
<gene>
    <name evidence="1" type="ORF">Q31a_42950</name>
</gene>
<proteinExistence type="predicted"/>
<dbReference type="EMBL" id="CP036298">
    <property type="protein sequence ID" value="QDV25927.1"/>
    <property type="molecule type" value="Genomic_DNA"/>
</dbReference>
<keyword evidence="2" id="KW-1185">Reference proteome</keyword>